<feature type="signal peptide" evidence="1">
    <location>
        <begin position="1"/>
        <end position="27"/>
    </location>
</feature>
<dbReference type="Pfam" id="PF25268">
    <property type="entry name" value="DUF7866"/>
    <property type="match status" value="1"/>
</dbReference>
<feature type="domain" description="DUF7866" evidence="2">
    <location>
        <begin position="61"/>
        <end position="114"/>
    </location>
</feature>
<dbReference type="InParanoid" id="A0A251T8C7"/>
<dbReference type="InterPro" id="IPR057188">
    <property type="entry name" value="DUF7866"/>
</dbReference>
<evidence type="ECO:0000256" key="1">
    <source>
        <dbReference type="SAM" id="SignalP"/>
    </source>
</evidence>
<reference evidence="4" key="2">
    <citation type="submission" date="2017-02" db="EMBL/GenBank/DDBJ databases">
        <title>Sunflower complete genome.</title>
        <authorList>
            <person name="Langlade N."/>
            <person name="Munos S."/>
        </authorList>
    </citation>
    <scope>NUCLEOTIDE SEQUENCE [LARGE SCALE GENOMIC DNA]</scope>
    <source>
        <tissue evidence="4">Leaves</tissue>
    </source>
</reference>
<gene>
    <name evidence="4" type="ORF">HannXRQ_Chr11g0329301</name>
    <name evidence="3" type="ORF">HanXRQr2_Chr11g0496701</name>
</gene>
<evidence type="ECO:0000259" key="2">
    <source>
        <dbReference type="Pfam" id="PF25268"/>
    </source>
</evidence>
<dbReference type="Gramene" id="mRNA:HanXRQr2_Chr11g0496701">
    <property type="protein sequence ID" value="mRNA:HanXRQr2_Chr11g0496701"/>
    <property type="gene ID" value="HanXRQr2_Chr11g0496701"/>
</dbReference>
<dbReference type="AlphaFoldDB" id="A0A251T8C7"/>
<dbReference type="PANTHER" id="PTHR33786:SF5">
    <property type="entry name" value="EXPRESSED PROTEIN"/>
    <property type="match status" value="1"/>
</dbReference>
<dbReference type="EMBL" id="CM007900">
    <property type="protein sequence ID" value="OTG07338.1"/>
    <property type="molecule type" value="Genomic_DNA"/>
</dbReference>
<protein>
    <recommendedName>
        <fullName evidence="2">DUF7866 domain-containing protein</fullName>
    </recommendedName>
</protein>
<evidence type="ECO:0000313" key="5">
    <source>
        <dbReference type="Proteomes" id="UP000215914"/>
    </source>
</evidence>
<sequence>MAAINHISTKHFLLLVLILFICKSSSGVNMSEDVMPLPVPVQVPLGRSEYAMLAGRRRLSPFQTCSTCKCCRVPSDPTTCSDMPCCYKINCNIPNKPFGTCAFVPTSCNCNNCASS</sequence>
<dbReference type="OMA" id="HICALCT"/>
<dbReference type="Proteomes" id="UP000215914">
    <property type="component" value="Chromosome 11"/>
</dbReference>
<keyword evidence="5" id="KW-1185">Reference proteome</keyword>
<reference evidence="3 5" key="1">
    <citation type="journal article" date="2017" name="Nature">
        <title>The sunflower genome provides insights into oil metabolism, flowering and Asterid evolution.</title>
        <authorList>
            <person name="Badouin H."/>
            <person name="Gouzy J."/>
            <person name="Grassa C.J."/>
            <person name="Murat F."/>
            <person name="Staton S.E."/>
            <person name="Cottret L."/>
            <person name="Lelandais-Briere C."/>
            <person name="Owens G.L."/>
            <person name="Carrere S."/>
            <person name="Mayjonade B."/>
            <person name="Legrand L."/>
            <person name="Gill N."/>
            <person name="Kane N.C."/>
            <person name="Bowers J.E."/>
            <person name="Hubner S."/>
            <person name="Bellec A."/>
            <person name="Berard A."/>
            <person name="Berges H."/>
            <person name="Blanchet N."/>
            <person name="Boniface M.C."/>
            <person name="Brunel D."/>
            <person name="Catrice O."/>
            <person name="Chaidir N."/>
            <person name="Claudel C."/>
            <person name="Donnadieu C."/>
            <person name="Faraut T."/>
            <person name="Fievet G."/>
            <person name="Helmstetter N."/>
            <person name="King M."/>
            <person name="Knapp S.J."/>
            <person name="Lai Z."/>
            <person name="Le Paslier M.C."/>
            <person name="Lippi Y."/>
            <person name="Lorenzon L."/>
            <person name="Mandel J.R."/>
            <person name="Marage G."/>
            <person name="Marchand G."/>
            <person name="Marquand E."/>
            <person name="Bret-Mestries E."/>
            <person name="Morien E."/>
            <person name="Nambeesan S."/>
            <person name="Nguyen T."/>
            <person name="Pegot-Espagnet P."/>
            <person name="Pouilly N."/>
            <person name="Raftis F."/>
            <person name="Sallet E."/>
            <person name="Schiex T."/>
            <person name="Thomas J."/>
            <person name="Vandecasteele C."/>
            <person name="Vares D."/>
            <person name="Vear F."/>
            <person name="Vautrin S."/>
            <person name="Crespi M."/>
            <person name="Mangin B."/>
            <person name="Burke J.M."/>
            <person name="Salse J."/>
            <person name="Munos S."/>
            <person name="Vincourt P."/>
            <person name="Rieseberg L.H."/>
            <person name="Langlade N.B."/>
        </authorList>
    </citation>
    <scope>NUCLEOTIDE SEQUENCE [LARGE SCALE GENOMIC DNA]</scope>
    <source>
        <strain evidence="5">cv. SF193</strain>
        <tissue evidence="3">Leaves</tissue>
    </source>
</reference>
<evidence type="ECO:0000313" key="4">
    <source>
        <dbReference type="EMBL" id="OTG07338.1"/>
    </source>
</evidence>
<name>A0A251T8C7_HELAN</name>
<evidence type="ECO:0000313" key="3">
    <source>
        <dbReference type="EMBL" id="KAF5782510.1"/>
    </source>
</evidence>
<reference evidence="3" key="3">
    <citation type="submission" date="2020-06" db="EMBL/GenBank/DDBJ databases">
        <title>Helianthus annuus Genome sequencing and assembly Release 2.</title>
        <authorList>
            <person name="Gouzy J."/>
            <person name="Langlade N."/>
            <person name="Munos S."/>
        </authorList>
    </citation>
    <scope>NUCLEOTIDE SEQUENCE</scope>
    <source>
        <tissue evidence="3">Leaves</tissue>
    </source>
</reference>
<organism evidence="4 5">
    <name type="scientific">Helianthus annuus</name>
    <name type="common">Common sunflower</name>
    <dbReference type="NCBI Taxonomy" id="4232"/>
    <lineage>
        <taxon>Eukaryota</taxon>
        <taxon>Viridiplantae</taxon>
        <taxon>Streptophyta</taxon>
        <taxon>Embryophyta</taxon>
        <taxon>Tracheophyta</taxon>
        <taxon>Spermatophyta</taxon>
        <taxon>Magnoliopsida</taxon>
        <taxon>eudicotyledons</taxon>
        <taxon>Gunneridae</taxon>
        <taxon>Pentapetalae</taxon>
        <taxon>asterids</taxon>
        <taxon>campanulids</taxon>
        <taxon>Asterales</taxon>
        <taxon>Asteraceae</taxon>
        <taxon>Asteroideae</taxon>
        <taxon>Heliantheae alliance</taxon>
        <taxon>Heliantheae</taxon>
        <taxon>Helianthus</taxon>
    </lineage>
</organism>
<proteinExistence type="predicted"/>
<dbReference type="EMBL" id="MNCJ02000326">
    <property type="protein sequence ID" value="KAF5782510.1"/>
    <property type="molecule type" value="Genomic_DNA"/>
</dbReference>
<feature type="chain" id="PRO_5012625961" description="DUF7866 domain-containing protein" evidence="1">
    <location>
        <begin position="28"/>
        <end position="116"/>
    </location>
</feature>
<keyword evidence="1" id="KW-0732">Signal</keyword>
<dbReference type="PANTHER" id="PTHR33786">
    <property type="entry name" value="UBIQUITIN CARBOXYL-TERMINAL HYDROLASE"/>
    <property type="match status" value="1"/>
</dbReference>
<accession>A0A251T8C7</accession>